<sequence length="99" mass="11264">MSSSLLSVDIFINIPNGQVKGRQEVSARNVTFYAFQQIPYAKPPTGKLRFKVSSYLKNIYFHIRFSSSTPKRIVQISGNSALIINLAIKWQIEIKSNMK</sequence>
<dbReference type="AlphaFoldDB" id="A0AAV8XGY9"/>
<reference evidence="3" key="1">
    <citation type="journal article" date="2023" name="Insect Mol. Biol.">
        <title>Genome sequencing provides insights into the evolution of gene families encoding plant cell wall-degrading enzymes in longhorned beetles.</title>
        <authorList>
            <person name="Shin N.R."/>
            <person name="Okamura Y."/>
            <person name="Kirsch R."/>
            <person name="Pauchet Y."/>
        </authorList>
    </citation>
    <scope>NUCLEOTIDE SEQUENCE</scope>
    <source>
        <strain evidence="3">RBIC_L_NR</strain>
    </source>
</reference>
<evidence type="ECO:0000259" key="2">
    <source>
        <dbReference type="Pfam" id="PF00135"/>
    </source>
</evidence>
<evidence type="ECO:0000313" key="3">
    <source>
        <dbReference type="EMBL" id="KAJ8937806.1"/>
    </source>
</evidence>
<dbReference type="InterPro" id="IPR029058">
    <property type="entry name" value="AB_hydrolase_fold"/>
</dbReference>
<gene>
    <name evidence="3" type="ORF">NQ314_011712</name>
</gene>
<dbReference type="InterPro" id="IPR002018">
    <property type="entry name" value="CarbesteraseB"/>
</dbReference>
<comment type="caution">
    <text evidence="3">The sequence shown here is derived from an EMBL/GenBank/DDBJ whole genome shotgun (WGS) entry which is preliminary data.</text>
</comment>
<proteinExistence type="predicted"/>
<dbReference type="Proteomes" id="UP001162156">
    <property type="component" value="Unassembled WGS sequence"/>
</dbReference>
<dbReference type="Pfam" id="PF00135">
    <property type="entry name" value="COesterase"/>
    <property type="match status" value="1"/>
</dbReference>
<keyword evidence="1" id="KW-0325">Glycoprotein</keyword>
<name>A0AAV8XGY9_9CUCU</name>
<dbReference type="Gene3D" id="3.40.50.1820">
    <property type="entry name" value="alpha/beta hydrolase"/>
    <property type="match status" value="1"/>
</dbReference>
<dbReference type="EMBL" id="JANEYF010003270">
    <property type="protein sequence ID" value="KAJ8937806.1"/>
    <property type="molecule type" value="Genomic_DNA"/>
</dbReference>
<organism evidence="3 4">
    <name type="scientific">Rhamnusium bicolor</name>
    <dbReference type="NCBI Taxonomy" id="1586634"/>
    <lineage>
        <taxon>Eukaryota</taxon>
        <taxon>Metazoa</taxon>
        <taxon>Ecdysozoa</taxon>
        <taxon>Arthropoda</taxon>
        <taxon>Hexapoda</taxon>
        <taxon>Insecta</taxon>
        <taxon>Pterygota</taxon>
        <taxon>Neoptera</taxon>
        <taxon>Endopterygota</taxon>
        <taxon>Coleoptera</taxon>
        <taxon>Polyphaga</taxon>
        <taxon>Cucujiformia</taxon>
        <taxon>Chrysomeloidea</taxon>
        <taxon>Cerambycidae</taxon>
        <taxon>Lepturinae</taxon>
        <taxon>Rhagiini</taxon>
        <taxon>Rhamnusium</taxon>
    </lineage>
</organism>
<dbReference type="SUPFAM" id="SSF53474">
    <property type="entry name" value="alpha/beta-Hydrolases"/>
    <property type="match status" value="1"/>
</dbReference>
<feature type="domain" description="Carboxylesterase type B" evidence="2">
    <location>
        <begin position="11"/>
        <end position="55"/>
    </location>
</feature>
<protein>
    <recommendedName>
        <fullName evidence="2">Carboxylesterase type B domain-containing protein</fullName>
    </recommendedName>
</protein>
<keyword evidence="4" id="KW-1185">Reference proteome</keyword>
<evidence type="ECO:0000313" key="4">
    <source>
        <dbReference type="Proteomes" id="UP001162156"/>
    </source>
</evidence>
<evidence type="ECO:0000256" key="1">
    <source>
        <dbReference type="ARBA" id="ARBA00023180"/>
    </source>
</evidence>
<accession>A0AAV8XGY9</accession>